<evidence type="ECO:0000313" key="3">
    <source>
        <dbReference type="Proteomes" id="UP000054632"/>
    </source>
</evidence>
<comment type="caution">
    <text evidence="2">The sequence shown here is derived from an EMBL/GenBank/DDBJ whole genome shotgun (WGS) entry which is preliminary data.</text>
</comment>
<name>A0A0V1DM52_TRIPS</name>
<feature type="region of interest" description="Disordered" evidence="1">
    <location>
        <begin position="1"/>
        <end position="32"/>
    </location>
</feature>
<sequence length="32" mass="3748">MEHGKPENVFNTKQSPDSMEQNKKTKKDTLKE</sequence>
<evidence type="ECO:0000313" key="2">
    <source>
        <dbReference type="EMBL" id="KRY62668.1"/>
    </source>
</evidence>
<evidence type="ECO:0000256" key="1">
    <source>
        <dbReference type="SAM" id="MobiDB-lite"/>
    </source>
</evidence>
<feature type="compositionally biased region" description="Polar residues" evidence="1">
    <location>
        <begin position="9"/>
        <end position="19"/>
    </location>
</feature>
<accession>A0A0V1DM52</accession>
<proteinExistence type="predicted"/>
<feature type="compositionally biased region" description="Basic and acidic residues" evidence="1">
    <location>
        <begin position="20"/>
        <end position="32"/>
    </location>
</feature>
<gene>
    <name evidence="2" type="ORF">T4A_760</name>
</gene>
<protein>
    <submittedName>
        <fullName evidence="2">Uncharacterized protein</fullName>
    </submittedName>
</protein>
<dbReference type="AlphaFoldDB" id="A0A0V1DM52"/>
<reference evidence="2 3" key="1">
    <citation type="submission" date="2015-01" db="EMBL/GenBank/DDBJ databases">
        <title>Evolution of Trichinella species and genotypes.</title>
        <authorList>
            <person name="Korhonen P.K."/>
            <person name="Edoardo P."/>
            <person name="Giuseppe L.R."/>
            <person name="Gasser R.B."/>
        </authorList>
    </citation>
    <scope>NUCLEOTIDE SEQUENCE [LARGE SCALE GENOMIC DNA]</scope>
    <source>
        <strain evidence="2">ISS13</strain>
    </source>
</reference>
<organism evidence="2 3">
    <name type="scientific">Trichinella pseudospiralis</name>
    <name type="common">Parasitic roundworm</name>
    <dbReference type="NCBI Taxonomy" id="6337"/>
    <lineage>
        <taxon>Eukaryota</taxon>
        <taxon>Metazoa</taxon>
        <taxon>Ecdysozoa</taxon>
        <taxon>Nematoda</taxon>
        <taxon>Enoplea</taxon>
        <taxon>Dorylaimia</taxon>
        <taxon>Trichinellida</taxon>
        <taxon>Trichinellidae</taxon>
        <taxon>Trichinella</taxon>
    </lineage>
</organism>
<dbReference type="Proteomes" id="UP000054632">
    <property type="component" value="Unassembled WGS sequence"/>
</dbReference>
<dbReference type="EMBL" id="JYDR01002003">
    <property type="protein sequence ID" value="KRY62668.1"/>
    <property type="molecule type" value="Genomic_DNA"/>
</dbReference>